<dbReference type="EMBL" id="SWLG01000006">
    <property type="protein sequence ID" value="TLS37476.1"/>
    <property type="molecule type" value="Genomic_DNA"/>
</dbReference>
<comment type="caution">
    <text evidence="6">The sequence shown here is derived from an EMBL/GenBank/DDBJ whole genome shotgun (WGS) entry which is preliminary data.</text>
</comment>
<keyword evidence="3" id="KW-0328">Glycosyltransferase</keyword>
<dbReference type="Proteomes" id="UP000308230">
    <property type="component" value="Unassembled WGS sequence"/>
</dbReference>
<evidence type="ECO:0000313" key="6">
    <source>
        <dbReference type="EMBL" id="TLS37476.1"/>
    </source>
</evidence>
<protein>
    <submittedName>
        <fullName evidence="6">Glycosyltransferase family 2 protein</fullName>
    </submittedName>
</protein>
<sequence length="277" mass="31866">MFKDLKENNFPIISIIILTRNGLGFTKECVTSIMANTNINYELIIIDNGSSDGTKEYLSELAFPVRTVFNDQNKGFSGGCNQGLSIASGDYFVLLNNDTIVTEDWLTRLVWWLDNDKEIGIVGPRSNSTRYKQLVSPVPYHSVDEMPMFAKKWTSANFKKGFQVNNLSGLCMAFKRELVMKIGGLDERFFPGNFEDTDYCIRTLIAGQKLWVANDVYIHHYGNTTFKVNKEHYKYVFIENKKRFCSKWGLKPAYDINELVKREQPFTPSKHYIPITL</sequence>
<dbReference type="PANTHER" id="PTHR43179">
    <property type="entry name" value="RHAMNOSYLTRANSFERASE WBBL"/>
    <property type="match status" value="1"/>
</dbReference>
<dbReference type="GO" id="GO:0016757">
    <property type="term" value="F:glycosyltransferase activity"/>
    <property type="evidence" value="ECO:0007669"/>
    <property type="project" value="UniProtKB-KW"/>
</dbReference>
<accession>A0A5R9F552</accession>
<keyword evidence="4 6" id="KW-0808">Transferase</keyword>
<dbReference type="PANTHER" id="PTHR43179:SF12">
    <property type="entry name" value="GALACTOFURANOSYLTRANSFERASE GLFT2"/>
    <property type="match status" value="1"/>
</dbReference>
<evidence type="ECO:0000256" key="3">
    <source>
        <dbReference type="ARBA" id="ARBA00022676"/>
    </source>
</evidence>
<dbReference type="Gene3D" id="3.90.550.10">
    <property type="entry name" value="Spore Coat Polysaccharide Biosynthesis Protein SpsA, Chain A"/>
    <property type="match status" value="1"/>
</dbReference>
<evidence type="ECO:0000256" key="2">
    <source>
        <dbReference type="ARBA" id="ARBA00006739"/>
    </source>
</evidence>
<dbReference type="InterPro" id="IPR001173">
    <property type="entry name" value="Glyco_trans_2-like"/>
</dbReference>
<reference evidence="6 7" key="1">
    <citation type="submission" date="2019-04" db="EMBL/GenBank/DDBJ databases">
        <title>Bacillus caeni sp. nov., a bacterium isolated from mangrove sediment.</title>
        <authorList>
            <person name="Huang H."/>
            <person name="Mo K."/>
            <person name="Hu Y."/>
        </authorList>
    </citation>
    <scope>NUCLEOTIDE SEQUENCE [LARGE SCALE GENOMIC DNA]</scope>
    <source>
        <strain evidence="6 7">HB172195</strain>
    </source>
</reference>
<comment type="similarity">
    <text evidence="2">Belongs to the glycosyltransferase 2 family.</text>
</comment>
<dbReference type="RefSeq" id="WP_138125940.1">
    <property type="nucleotide sequence ID" value="NZ_SWLG01000006.1"/>
</dbReference>
<evidence type="ECO:0000256" key="1">
    <source>
        <dbReference type="ARBA" id="ARBA00004776"/>
    </source>
</evidence>
<dbReference type="AlphaFoldDB" id="A0A5R9F552"/>
<feature type="domain" description="Glycosyltransferase 2-like" evidence="5">
    <location>
        <begin position="14"/>
        <end position="182"/>
    </location>
</feature>
<evidence type="ECO:0000256" key="4">
    <source>
        <dbReference type="ARBA" id="ARBA00022679"/>
    </source>
</evidence>
<dbReference type="Pfam" id="PF00535">
    <property type="entry name" value="Glycos_transf_2"/>
    <property type="match status" value="1"/>
</dbReference>
<keyword evidence="7" id="KW-1185">Reference proteome</keyword>
<evidence type="ECO:0000259" key="5">
    <source>
        <dbReference type="Pfam" id="PF00535"/>
    </source>
</evidence>
<proteinExistence type="inferred from homology"/>
<dbReference type="CDD" id="cd04186">
    <property type="entry name" value="GT_2_like_c"/>
    <property type="match status" value="1"/>
</dbReference>
<dbReference type="OrthoDB" id="8936324at2"/>
<organism evidence="6 7">
    <name type="scientific">Exobacillus caeni</name>
    <dbReference type="NCBI Taxonomy" id="2574798"/>
    <lineage>
        <taxon>Bacteria</taxon>
        <taxon>Bacillati</taxon>
        <taxon>Bacillota</taxon>
        <taxon>Bacilli</taxon>
        <taxon>Bacillales</taxon>
        <taxon>Guptibacillaceae</taxon>
        <taxon>Exobacillus</taxon>
    </lineage>
</organism>
<name>A0A5R9F552_9BACL</name>
<dbReference type="InterPro" id="IPR029044">
    <property type="entry name" value="Nucleotide-diphossugar_trans"/>
</dbReference>
<comment type="pathway">
    <text evidence="1">Cell wall biogenesis; cell wall polysaccharide biosynthesis.</text>
</comment>
<evidence type="ECO:0000313" key="7">
    <source>
        <dbReference type="Proteomes" id="UP000308230"/>
    </source>
</evidence>
<gene>
    <name evidence="6" type="ORF">FCL54_10035</name>
</gene>
<dbReference type="SUPFAM" id="SSF53448">
    <property type="entry name" value="Nucleotide-diphospho-sugar transferases"/>
    <property type="match status" value="1"/>
</dbReference>